<organism evidence="3 4">
    <name type="scientific">Deferribacter desulfuricans (strain DSM 14783 / JCM 11476 / NBRC 101012 / SSM1)</name>
    <dbReference type="NCBI Taxonomy" id="639282"/>
    <lineage>
        <taxon>Bacteria</taxon>
        <taxon>Pseudomonadati</taxon>
        <taxon>Deferribacterota</taxon>
        <taxon>Deferribacteres</taxon>
        <taxon>Deferribacterales</taxon>
        <taxon>Deferribacteraceae</taxon>
        <taxon>Deferribacter</taxon>
    </lineage>
</organism>
<dbReference type="Proteomes" id="UP000001520">
    <property type="component" value="Chromosome"/>
</dbReference>
<reference evidence="3 4" key="1">
    <citation type="journal article" date="2010" name="DNA Res.">
        <title>Bacterial lifestyle in a deep-sea hydrothermal vent chimney revealed by the genome sequence of the thermophilic bacterium Deferribacter desulfuricans SSM1.</title>
        <authorList>
            <person name="Takaki Y."/>
            <person name="Shimamura S."/>
            <person name="Nakagawa S."/>
            <person name="Fukuhara Y."/>
            <person name="Horikawa H."/>
            <person name="Ankai A."/>
            <person name="Harada T."/>
            <person name="Hosoyama A."/>
            <person name="Oguchi A."/>
            <person name="Fukui S."/>
            <person name="Fujita N."/>
            <person name="Takami H."/>
            <person name="Takai K."/>
        </authorList>
    </citation>
    <scope>NUCLEOTIDE SEQUENCE [LARGE SCALE GENOMIC DNA]</scope>
    <source>
        <strain evidence="4">DSM 14783 / JCM 11476 / NBRC 101012 / SSM1</strain>
    </source>
</reference>
<dbReference type="GO" id="GO:0008270">
    <property type="term" value="F:zinc ion binding"/>
    <property type="evidence" value="ECO:0007669"/>
    <property type="project" value="UniProtKB-KW"/>
</dbReference>
<feature type="repeat" description="NHL" evidence="2">
    <location>
        <begin position="232"/>
        <end position="275"/>
    </location>
</feature>
<dbReference type="InterPro" id="IPR001258">
    <property type="entry name" value="NHL_repeat"/>
</dbReference>
<dbReference type="InterPro" id="IPR050952">
    <property type="entry name" value="TRIM-NHL_E3_ligases"/>
</dbReference>
<gene>
    <name evidence="3" type="ordered locus">DEFDS_0759</name>
</gene>
<protein>
    <submittedName>
        <fullName evidence="3">Uncharacterized protein</fullName>
    </submittedName>
</protein>
<evidence type="ECO:0000313" key="4">
    <source>
        <dbReference type="Proteomes" id="UP000001520"/>
    </source>
</evidence>
<proteinExistence type="predicted"/>
<dbReference type="HOGENOM" id="CLU_008645_8_0_0"/>
<dbReference type="AlphaFoldDB" id="D3PCB4"/>
<dbReference type="PROSITE" id="PS51257">
    <property type="entry name" value="PROKAR_LIPOPROTEIN"/>
    <property type="match status" value="1"/>
</dbReference>
<dbReference type="RefSeq" id="WP_013007485.1">
    <property type="nucleotide sequence ID" value="NC_013939.1"/>
</dbReference>
<evidence type="ECO:0000256" key="2">
    <source>
        <dbReference type="PROSITE-ProRule" id="PRU00504"/>
    </source>
</evidence>
<name>D3PCB4_DEFDS</name>
<accession>D3PCB4</accession>
<evidence type="ECO:0000313" key="3">
    <source>
        <dbReference type="EMBL" id="BAI80237.1"/>
    </source>
</evidence>
<evidence type="ECO:0000256" key="1">
    <source>
        <dbReference type="ARBA" id="ARBA00022737"/>
    </source>
</evidence>
<keyword evidence="4" id="KW-1185">Reference proteome</keyword>
<dbReference type="STRING" id="639282.DEFDS_0759"/>
<dbReference type="Gene3D" id="2.120.10.30">
    <property type="entry name" value="TolB, C-terminal domain"/>
    <property type="match status" value="2"/>
</dbReference>
<dbReference type="KEGG" id="ddf:DEFDS_0759"/>
<dbReference type="PANTHER" id="PTHR24104">
    <property type="entry name" value="E3 UBIQUITIN-PROTEIN LIGASE NHLRC1-RELATED"/>
    <property type="match status" value="1"/>
</dbReference>
<keyword evidence="1" id="KW-0677">Repeat</keyword>
<dbReference type="PROSITE" id="PS51125">
    <property type="entry name" value="NHL"/>
    <property type="match status" value="1"/>
</dbReference>
<dbReference type="SUPFAM" id="SSF101898">
    <property type="entry name" value="NHL repeat"/>
    <property type="match status" value="1"/>
</dbReference>
<dbReference type="PANTHER" id="PTHR24104:SF25">
    <property type="entry name" value="PROTEIN LIN-41"/>
    <property type="match status" value="1"/>
</dbReference>
<dbReference type="OrthoDB" id="9799230at2"/>
<sequence length="322" mass="37617">MKQILKFLIIILVISGCSTHNKNLVQFDKLFWPDMVNPKIALVDIINMQKIRENYSFFRKFFGLEHEIQPLYRPFAVAANDEYVAVSDIMFGVIYLINKNNFKLRIIKSINNKRFKSIVDLDFADNDLYMVDSENNIIIKYNVIDEASKVIDVQLEKPVSIKVDIKNHLIFLADTKRNKIIVTDLGGNIIKEFDKYFNFPLDVDIIPEEKILFVLDSMNFRVLKLDYDGNLIGEFGEIGNRPGNFSKPKGLCIDKFHRVYITDADFDNFQIFDEKGNLLYFIGQNGSDEVSFYMPARVYCYKDEIYVSDLFNSRVKVFKSFR</sequence>
<dbReference type="EMBL" id="AP011529">
    <property type="protein sequence ID" value="BAI80237.1"/>
    <property type="molecule type" value="Genomic_DNA"/>
</dbReference>
<dbReference type="eggNOG" id="COG3391">
    <property type="taxonomic scope" value="Bacteria"/>
</dbReference>
<dbReference type="InterPro" id="IPR011042">
    <property type="entry name" value="6-blade_b-propeller_TolB-like"/>
</dbReference>